<comment type="similarity">
    <text evidence="2">Belongs to the binding-protein-dependent transport system permease family. FecCD subfamily.</text>
</comment>
<reference evidence="9" key="1">
    <citation type="submission" date="2019-08" db="EMBL/GenBank/DDBJ databases">
        <authorList>
            <person name="Kucharzyk K."/>
            <person name="Murdoch R.W."/>
            <person name="Higgins S."/>
            <person name="Loffler F."/>
        </authorList>
    </citation>
    <scope>NUCLEOTIDE SEQUENCE</scope>
</reference>
<name>A0A644X975_9ZZZZ</name>
<dbReference type="Pfam" id="PF01032">
    <property type="entry name" value="FecCD"/>
    <property type="match status" value="1"/>
</dbReference>
<dbReference type="Gene3D" id="1.10.3470.10">
    <property type="entry name" value="ABC transporter involved in vitamin B12 uptake, BtuC"/>
    <property type="match status" value="1"/>
</dbReference>
<keyword evidence="5 8" id="KW-0812">Transmembrane</keyword>
<evidence type="ECO:0000256" key="6">
    <source>
        <dbReference type="ARBA" id="ARBA00022989"/>
    </source>
</evidence>
<comment type="caution">
    <text evidence="9">The sequence shown here is derived from an EMBL/GenBank/DDBJ whole genome shotgun (WGS) entry which is preliminary data.</text>
</comment>
<feature type="transmembrane region" description="Helical" evidence="8">
    <location>
        <begin position="62"/>
        <end position="79"/>
    </location>
</feature>
<dbReference type="SUPFAM" id="SSF81345">
    <property type="entry name" value="ABC transporter involved in vitamin B12 uptake, BtuC"/>
    <property type="match status" value="1"/>
</dbReference>
<evidence type="ECO:0000256" key="5">
    <source>
        <dbReference type="ARBA" id="ARBA00022692"/>
    </source>
</evidence>
<accession>A0A644X975</accession>
<dbReference type="InterPro" id="IPR000522">
    <property type="entry name" value="ABC_transptr_permease_BtuC"/>
</dbReference>
<evidence type="ECO:0000313" key="9">
    <source>
        <dbReference type="EMBL" id="MPM10684.1"/>
    </source>
</evidence>
<keyword evidence="3" id="KW-0813">Transport</keyword>
<keyword evidence="4" id="KW-1003">Cell membrane</keyword>
<dbReference type="PANTHER" id="PTHR30472:SF41">
    <property type="entry name" value="TRANSPORT SYSTEM PERMEASE PROTEIN"/>
    <property type="match status" value="1"/>
</dbReference>
<dbReference type="EMBL" id="VSSQ01001727">
    <property type="protein sequence ID" value="MPM10684.1"/>
    <property type="molecule type" value="Genomic_DNA"/>
</dbReference>
<gene>
    <name evidence="9" type="primary">hmuU_24</name>
    <name evidence="9" type="ORF">SDC9_57018</name>
</gene>
<feature type="transmembrane region" description="Helical" evidence="8">
    <location>
        <begin position="91"/>
        <end position="116"/>
    </location>
</feature>
<evidence type="ECO:0000256" key="3">
    <source>
        <dbReference type="ARBA" id="ARBA00022448"/>
    </source>
</evidence>
<feature type="transmembrane region" description="Helical" evidence="8">
    <location>
        <begin position="310"/>
        <end position="329"/>
    </location>
</feature>
<feature type="transmembrane region" description="Helical" evidence="8">
    <location>
        <begin position="283"/>
        <end position="303"/>
    </location>
</feature>
<feature type="transmembrane region" description="Helical" evidence="8">
    <location>
        <begin position="241"/>
        <end position="263"/>
    </location>
</feature>
<dbReference type="AlphaFoldDB" id="A0A644X975"/>
<dbReference type="GO" id="GO:0033214">
    <property type="term" value="P:siderophore-iron import into cell"/>
    <property type="evidence" value="ECO:0007669"/>
    <property type="project" value="TreeGrafter"/>
</dbReference>
<feature type="transmembrane region" description="Helical" evidence="8">
    <location>
        <begin position="198"/>
        <end position="215"/>
    </location>
</feature>
<evidence type="ECO:0000256" key="2">
    <source>
        <dbReference type="ARBA" id="ARBA00007935"/>
    </source>
</evidence>
<comment type="subcellular location">
    <subcellularLocation>
        <location evidence="1">Cell membrane</location>
        <topology evidence="1">Multi-pass membrane protein</topology>
    </subcellularLocation>
</comment>
<feature type="transmembrane region" description="Helical" evidence="8">
    <location>
        <begin position="9"/>
        <end position="32"/>
    </location>
</feature>
<sequence>MTSKKTYRLFIPLLIGTVFLFLLDLVIGSIRIPFSEILNIFTGNNADPIHTEILLNFRVPKAISAILAGASLSVAGLLMQTLFRNPLADPYILGVSSGASLGVAITMMSASLLPAFWINSGWGVITSAIIGAALVLLLVIGVSYKLHNAVSLLIVGIMFGTIASSIVSILQNFSNPDAIKLYILWTFGSLSAVSRENLQILIPIVGAGLLLAFFLHKKSDGLLLGENYAKGLGINIRSTRILIVLATGILAGSITAFTGPIAFVGVAVPHIARGIFKTSVHKILIPASVLTGASLILICDIITQIPTYTLPINTVSALFGAPVIIWIILRRR</sequence>
<proteinExistence type="inferred from homology"/>
<dbReference type="PANTHER" id="PTHR30472">
    <property type="entry name" value="FERRIC ENTEROBACTIN TRANSPORT SYSTEM PERMEASE PROTEIN"/>
    <property type="match status" value="1"/>
</dbReference>
<keyword evidence="6 8" id="KW-1133">Transmembrane helix</keyword>
<protein>
    <submittedName>
        <fullName evidence="9">Hemin transport system permease protein HmuU</fullName>
    </submittedName>
</protein>
<dbReference type="GO" id="GO:0005886">
    <property type="term" value="C:plasma membrane"/>
    <property type="evidence" value="ECO:0007669"/>
    <property type="project" value="UniProtKB-SubCell"/>
</dbReference>
<evidence type="ECO:0000256" key="7">
    <source>
        <dbReference type="ARBA" id="ARBA00023136"/>
    </source>
</evidence>
<evidence type="ECO:0000256" key="4">
    <source>
        <dbReference type="ARBA" id="ARBA00022475"/>
    </source>
</evidence>
<keyword evidence="7 8" id="KW-0472">Membrane</keyword>
<dbReference type="GO" id="GO:0022857">
    <property type="term" value="F:transmembrane transporter activity"/>
    <property type="evidence" value="ECO:0007669"/>
    <property type="project" value="InterPro"/>
</dbReference>
<dbReference type="CDD" id="cd06550">
    <property type="entry name" value="TM_ABC_iron-siderophores_like"/>
    <property type="match status" value="1"/>
</dbReference>
<feature type="transmembrane region" description="Helical" evidence="8">
    <location>
        <begin position="149"/>
        <end position="170"/>
    </location>
</feature>
<evidence type="ECO:0000256" key="1">
    <source>
        <dbReference type="ARBA" id="ARBA00004651"/>
    </source>
</evidence>
<dbReference type="InterPro" id="IPR037294">
    <property type="entry name" value="ABC_BtuC-like"/>
</dbReference>
<organism evidence="9">
    <name type="scientific">bioreactor metagenome</name>
    <dbReference type="NCBI Taxonomy" id="1076179"/>
    <lineage>
        <taxon>unclassified sequences</taxon>
        <taxon>metagenomes</taxon>
        <taxon>ecological metagenomes</taxon>
    </lineage>
</organism>
<evidence type="ECO:0000256" key="8">
    <source>
        <dbReference type="SAM" id="Phobius"/>
    </source>
</evidence>
<feature type="transmembrane region" description="Helical" evidence="8">
    <location>
        <begin position="122"/>
        <end position="142"/>
    </location>
</feature>